<dbReference type="Proteomes" id="UP000693952">
    <property type="component" value="Chromosome"/>
</dbReference>
<dbReference type="PANTHER" id="PTHR13789:SF309">
    <property type="entry name" value="PUTATIVE (AFU_ORTHOLOGUE AFUA_6G14510)-RELATED"/>
    <property type="match status" value="1"/>
</dbReference>
<organism evidence="4 5">
    <name type="scientific">Pseudomonas sessilinigenes</name>
    <dbReference type="NCBI Taxonomy" id="658629"/>
    <lineage>
        <taxon>Bacteria</taxon>
        <taxon>Pseudomonadati</taxon>
        <taxon>Pseudomonadota</taxon>
        <taxon>Gammaproteobacteria</taxon>
        <taxon>Pseudomonadales</taxon>
        <taxon>Pseudomonadaceae</taxon>
        <taxon>Pseudomonas</taxon>
    </lineage>
</organism>
<evidence type="ECO:0000313" key="5">
    <source>
        <dbReference type="Proteomes" id="UP000693952"/>
    </source>
</evidence>
<keyword evidence="1" id="KW-0560">Oxidoreductase</keyword>
<feature type="domain" description="FAD-binding" evidence="3">
    <location>
        <begin position="7"/>
        <end position="305"/>
    </location>
</feature>
<dbReference type="InterPro" id="IPR002938">
    <property type="entry name" value="FAD-bd"/>
</dbReference>
<protein>
    <submittedName>
        <fullName evidence="4">FAD-dependent monooxygenase</fullName>
    </submittedName>
</protein>
<sequence>MNKGFNAIIAGGGFGGLAAATALAQRGWSVTIYERQAELRAQGSGIYIWENGLRILEALGVKAIAADAFHGRAMEQRDGAGRILEAGQLPSGIRLVTVARSALLAGLRDAALAAGVNIRTGCEVLGASAAGELLFAGARHEQADLAIGADGVWSVVRRTLGLEQFHQQTDEGALRAIIPGTQQELGPDGQGKYLECWSGNRRLLITPLDGKRIYLALTCQKDDIRGKASPLDHATWCEAFPTWAHLIERVDEVLPWAQYSIVKVRAWSAGHTALIGDAAHAQPPHLGQGGGMSMQTGLALAHYLEGLQDRRDIPARLAAWEAGERELAEHCQRWSCLYGEVSTLPDEARQRVLQHGMGDEWVRRQFLRAACSQPTGTPS</sequence>
<evidence type="ECO:0000256" key="2">
    <source>
        <dbReference type="ARBA" id="ARBA00023033"/>
    </source>
</evidence>
<keyword evidence="2 4" id="KW-0503">Monooxygenase</keyword>
<dbReference type="PANTHER" id="PTHR13789">
    <property type="entry name" value="MONOOXYGENASE"/>
    <property type="match status" value="1"/>
</dbReference>
<dbReference type="EMBL" id="CP077074">
    <property type="protein sequence ID" value="QXH40321.1"/>
    <property type="molecule type" value="Genomic_DNA"/>
</dbReference>
<dbReference type="PRINTS" id="PR00420">
    <property type="entry name" value="RNGMNOXGNASE"/>
</dbReference>
<reference evidence="4" key="1">
    <citation type="submission" date="2021-06" db="EMBL/GenBank/DDBJ databases">
        <title>Updating the genus Pseudomonas: Description of 43 new species and partition of the Pseudomonas putida group.</title>
        <authorList>
            <person name="Girard L."/>
            <person name="Lood C."/>
            <person name="Vandamme P."/>
            <person name="Rokni-Zadeh H."/>
            <person name="van Noort V."/>
            <person name="Hofte M."/>
            <person name="Lavigne R."/>
            <person name="De Mot R."/>
        </authorList>
    </citation>
    <scope>NUCLEOTIDE SEQUENCE</scope>
    <source>
        <strain evidence="4">CMR12a</strain>
    </source>
</reference>
<evidence type="ECO:0000259" key="3">
    <source>
        <dbReference type="Pfam" id="PF01494"/>
    </source>
</evidence>
<evidence type="ECO:0000313" key="4">
    <source>
        <dbReference type="EMBL" id="QXH40321.1"/>
    </source>
</evidence>
<keyword evidence="5" id="KW-1185">Reference proteome</keyword>
<dbReference type="SUPFAM" id="SSF51905">
    <property type="entry name" value="FAD/NAD(P)-binding domain"/>
    <property type="match status" value="1"/>
</dbReference>
<dbReference type="GO" id="GO:0004497">
    <property type="term" value="F:monooxygenase activity"/>
    <property type="evidence" value="ECO:0007669"/>
    <property type="project" value="UniProtKB-KW"/>
</dbReference>
<gene>
    <name evidence="4" type="ORF">KSS89_29660</name>
</gene>
<dbReference type="Gene3D" id="3.30.9.10">
    <property type="entry name" value="D-Amino Acid Oxidase, subunit A, domain 2"/>
    <property type="match status" value="1"/>
</dbReference>
<dbReference type="Gene3D" id="3.50.50.60">
    <property type="entry name" value="FAD/NAD(P)-binding domain"/>
    <property type="match status" value="1"/>
</dbReference>
<dbReference type="RefSeq" id="WP_068575694.1">
    <property type="nucleotide sequence ID" value="NZ_CP027706.1"/>
</dbReference>
<dbReference type="InterPro" id="IPR036188">
    <property type="entry name" value="FAD/NAD-bd_sf"/>
</dbReference>
<dbReference type="InterPro" id="IPR050493">
    <property type="entry name" value="FAD-dep_Monooxygenase_BioMet"/>
</dbReference>
<accession>A0ABX8MSY7</accession>
<evidence type="ECO:0000256" key="1">
    <source>
        <dbReference type="ARBA" id="ARBA00023002"/>
    </source>
</evidence>
<proteinExistence type="predicted"/>
<name>A0ABX8MSY7_9PSED</name>
<dbReference type="Pfam" id="PF01494">
    <property type="entry name" value="FAD_binding_3"/>
    <property type="match status" value="1"/>
</dbReference>